<dbReference type="AlphaFoldDB" id="A0A3Q9J1G3"/>
<dbReference type="RefSeq" id="WP_127095843.1">
    <property type="nucleotide sequence ID" value="NZ_CP031423.1"/>
</dbReference>
<dbReference type="Pfam" id="PF01904">
    <property type="entry name" value="DUF72"/>
    <property type="match status" value="1"/>
</dbReference>
<proteinExistence type="predicted"/>
<organism evidence="1 2">
    <name type="scientific">Microbacterium lemovicicum</name>
    <dbReference type="NCBI Taxonomy" id="1072463"/>
    <lineage>
        <taxon>Bacteria</taxon>
        <taxon>Bacillati</taxon>
        <taxon>Actinomycetota</taxon>
        <taxon>Actinomycetes</taxon>
        <taxon>Micrococcales</taxon>
        <taxon>Microbacteriaceae</taxon>
        <taxon>Microbacterium</taxon>
    </lineage>
</organism>
<dbReference type="EMBL" id="CP031423">
    <property type="protein sequence ID" value="AZS37260.1"/>
    <property type="molecule type" value="Genomic_DNA"/>
</dbReference>
<gene>
    <name evidence="1" type="ORF">CVS47_01894</name>
</gene>
<dbReference type="SUPFAM" id="SSF117396">
    <property type="entry name" value="TM1631-like"/>
    <property type="match status" value="1"/>
</dbReference>
<accession>A0A3Q9J1G3</accession>
<evidence type="ECO:0000313" key="1">
    <source>
        <dbReference type="EMBL" id="AZS37260.1"/>
    </source>
</evidence>
<evidence type="ECO:0000313" key="2">
    <source>
        <dbReference type="Proteomes" id="UP000276888"/>
    </source>
</evidence>
<dbReference type="PANTHER" id="PTHR30348">
    <property type="entry name" value="UNCHARACTERIZED PROTEIN YECE"/>
    <property type="match status" value="1"/>
</dbReference>
<dbReference type="PANTHER" id="PTHR30348:SF4">
    <property type="entry name" value="DUF72 DOMAIN-CONTAINING PROTEIN"/>
    <property type="match status" value="1"/>
</dbReference>
<dbReference type="Gene3D" id="3.20.20.410">
    <property type="entry name" value="Protein of unknown function UPF0759"/>
    <property type="match status" value="1"/>
</dbReference>
<reference evidence="1 2" key="1">
    <citation type="submission" date="2018-08" db="EMBL/GenBank/DDBJ databases">
        <title>Microbacterium lemovicicum sp. nov., a bacterium isolated from a natural uranium-rich soil.</title>
        <authorList>
            <person name="ORTET P."/>
        </authorList>
    </citation>
    <scope>NUCLEOTIDE SEQUENCE [LARGE SCALE GENOMIC DNA]</scope>
    <source>
        <strain evidence="1 2">Viu22</strain>
    </source>
</reference>
<dbReference type="Proteomes" id="UP000276888">
    <property type="component" value="Chromosome"/>
</dbReference>
<dbReference type="KEGG" id="mlv:CVS47_01894"/>
<dbReference type="InterPro" id="IPR036520">
    <property type="entry name" value="UPF0759_sf"/>
</dbReference>
<dbReference type="OrthoDB" id="9780310at2"/>
<name>A0A3Q9J1G3_9MICO</name>
<evidence type="ECO:0008006" key="3">
    <source>
        <dbReference type="Google" id="ProtNLM"/>
    </source>
</evidence>
<dbReference type="InterPro" id="IPR002763">
    <property type="entry name" value="DUF72"/>
</dbReference>
<sequence>MSVRIGTSGWSYDSWRGVLYERGLPPGRWLERYAEEFSTVELNGSFYRWPGEARFDAWMRRLPEDFTFTVKAPRGLTHARKLADPSEWIARIVRVWEVLGARRGVLLVQLPPDFARDDERLTGFLAAVPAGIRVAVEFRHGSWLDESVFGILERAGAAYVVMSGAHLPCILRATAPFVYVRLHGPDPEHLYAGSYDGAAIGWWADRIREWDAAGLDVYAYFNNDGYGHAVRDARALEGALR</sequence>
<protein>
    <recommendedName>
        <fullName evidence="3">DUF72 domain-containing protein</fullName>
    </recommendedName>
</protein>
<keyword evidence="2" id="KW-1185">Reference proteome</keyword>